<dbReference type="AlphaFoldDB" id="A0A2H3KR44"/>
<dbReference type="RefSeq" id="WP_097651367.1">
    <property type="nucleotide sequence ID" value="NZ_LYXE01000062.1"/>
</dbReference>
<comment type="caution">
    <text evidence="1">The sequence shown here is derived from an EMBL/GenBank/DDBJ whole genome shotgun (WGS) entry which is preliminary data.</text>
</comment>
<sequence length="641" mass="70952">MIAKVSGHDRRFDSPVDAIRLFLGAADWKPPGVTFSAGDIRIVFAQAYRAYVWDDERGVWHSRPIAPELAGKDYLTTVHAWIDDYSTKADLHRRIMVNGVSLWWLRYARMLLDRLERGQVFALIDLIADIAQSHPIATVYVDKPYYAKTSLIRNMLPAVEVIAEPNTVSALQSRSLLIRRVAARALNVVTSALVLAGWLLRPKTDVLVFTSSHYLRRSALAPSSTKQTQLQDVYSVPVTSILNAAGRRVRTIEKDMHSDVVGYSLRHRGLNFVSTDLLSGLATLGRLRPQKGTPTQLDWEAIEQAALINATYNDVAVGFIVVPILKYARVDVERFVHLYAVWLRLLAWLHPRQIIVVCAYYFEAHALIMAARKLGIPSFELQHGIIHAHHLGYMRPSSNIPLGQATKLLVWGSATHDLLTQQGGYDTSEIAVVGNPRLDVYLETTTLQPRLVAAVRQQLGLTAATPIILHTASPETEHFCSKSELVTALAPSLTNAYLVVKVHPASRDMNAWRDAFASAGIVDRAVVLREEIDLNALILSSTVHISFNSTTIIEAAALQRPNLILQFPGALDPVGYIRDGGGVGVGLTGLAAELSRLLADPAQQKAEILRQQAFADKWCHCDGQVMKRIASVVQHDDVVFQ</sequence>
<dbReference type="InterPro" id="IPR043148">
    <property type="entry name" value="TagF_C"/>
</dbReference>
<protein>
    <recommendedName>
        <fullName evidence="3">UDP-N-acetylglucosamine 2-epimerase domain-containing protein</fullName>
    </recommendedName>
</protein>
<organism evidence="1 2">
    <name type="scientific">Candidatus Chloroploca asiatica</name>
    <dbReference type="NCBI Taxonomy" id="1506545"/>
    <lineage>
        <taxon>Bacteria</taxon>
        <taxon>Bacillati</taxon>
        <taxon>Chloroflexota</taxon>
        <taxon>Chloroflexia</taxon>
        <taxon>Chloroflexales</taxon>
        <taxon>Chloroflexineae</taxon>
        <taxon>Oscillochloridaceae</taxon>
        <taxon>Candidatus Chloroploca</taxon>
    </lineage>
</organism>
<evidence type="ECO:0000313" key="2">
    <source>
        <dbReference type="Proteomes" id="UP000220922"/>
    </source>
</evidence>
<gene>
    <name evidence="1" type="ORF">A9Q02_11145</name>
</gene>
<dbReference type="Proteomes" id="UP000220922">
    <property type="component" value="Unassembled WGS sequence"/>
</dbReference>
<proteinExistence type="predicted"/>
<dbReference type="EMBL" id="LYXE01000062">
    <property type="protein sequence ID" value="PDV99982.1"/>
    <property type="molecule type" value="Genomic_DNA"/>
</dbReference>
<name>A0A2H3KR44_9CHLR</name>
<dbReference type="OrthoDB" id="49588at2"/>
<reference evidence="1 2" key="1">
    <citation type="submission" date="2016-05" db="EMBL/GenBank/DDBJ databases">
        <authorList>
            <person name="Lavstsen T."/>
            <person name="Jespersen J.S."/>
        </authorList>
    </citation>
    <scope>NUCLEOTIDE SEQUENCE [LARGE SCALE GENOMIC DNA]</scope>
    <source>
        <strain evidence="1 2">B7-9</strain>
    </source>
</reference>
<evidence type="ECO:0008006" key="3">
    <source>
        <dbReference type="Google" id="ProtNLM"/>
    </source>
</evidence>
<keyword evidence="2" id="KW-1185">Reference proteome</keyword>
<accession>A0A2H3KR44</accession>
<evidence type="ECO:0000313" key="1">
    <source>
        <dbReference type="EMBL" id="PDV99982.1"/>
    </source>
</evidence>
<dbReference type="SUPFAM" id="SSF53756">
    <property type="entry name" value="UDP-Glycosyltransferase/glycogen phosphorylase"/>
    <property type="match status" value="1"/>
</dbReference>
<dbReference type="Gene3D" id="3.40.50.12580">
    <property type="match status" value="1"/>
</dbReference>